<dbReference type="InterPro" id="IPR008278">
    <property type="entry name" value="4-PPantetheinyl_Trfase_dom"/>
</dbReference>
<dbReference type="SUPFAM" id="SSF56214">
    <property type="entry name" value="4'-phosphopantetheinyl transferase"/>
    <property type="match status" value="2"/>
</dbReference>
<keyword evidence="2 5" id="KW-0808">Transferase</keyword>
<dbReference type="InterPro" id="IPR050559">
    <property type="entry name" value="P-Pant_transferase_sf"/>
</dbReference>
<dbReference type="HOGENOM" id="CLU_057011_2_0_11"/>
<protein>
    <submittedName>
        <fullName evidence="5">4'-phosphopantetheinyl transferase</fullName>
    </submittedName>
</protein>
<dbReference type="AlphaFoldDB" id="C7Q569"/>
<dbReference type="Gene3D" id="3.90.470.20">
    <property type="entry name" value="4'-phosphopantetheinyl transferase domain"/>
    <property type="match status" value="2"/>
</dbReference>
<dbReference type="PANTHER" id="PTHR12215:SF10">
    <property type="entry name" value="L-AMINOADIPATE-SEMIALDEHYDE DEHYDROGENASE-PHOSPHOPANTETHEINYL TRANSFERASE"/>
    <property type="match status" value="1"/>
</dbReference>
<feature type="domain" description="4'-phosphopantetheinyl transferase N-terminal" evidence="4">
    <location>
        <begin position="20"/>
        <end position="101"/>
    </location>
</feature>
<dbReference type="PANTHER" id="PTHR12215">
    <property type="entry name" value="PHOSPHOPANTETHEINE TRANSFERASE"/>
    <property type="match status" value="1"/>
</dbReference>
<evidence type="ECO:0000259" key="3">
    <source>
        <dbReference type="Pfam" id="PF01648"/>
    </source>
</evidence>
<comment type="similarity">
    <text evidence="1">Belongs to the P-Pant transferase superfamily. Gsp/Sfp/HetI/AcpT family.</text>
</comment>
<dbReference type="Pfam" id="PF22624">
    <property type="entry name" value="AASDHPPT_N"/>
    <property type="match status" value="1"/>
</dbReference>
<dbReference type="InParanoid" id="C7Q569"/>
<evidence type="ECO:0000313" key="5">
    <source>
        <dbReference type="EMBL" id="ACU75838.1"/>
    </source>
</evidence>
<dbReference type="GO" id="GO:0008897">
    <property type="term" value="F:holo-[acyl-carrier-protein] synthase activity"/>
    <property type="evidence" value="ECO:0007669"/>
    <property type="project" value="InterPro"/>
</dbReference>
<reference evidence="5 6" key="1">
    <citation type="journal article" date="2009" name="Stand. Genomic Sci.">
        <title>Complete genome sequence of Catenulispora acidiphila type strain (ID 139908).</title>
        <authorList>
            <person name="Copeland A."/>
            <person name="Lapidus A."/>
            <person name="Glavina Del Rio T."/>
            <person name="Nolan M."/>
            <person name="Lucas S."/>
            <person name="Chen F."/>
            <person name="Tice H."/>
            <person name="Cheng J.F."/>
            <person name="Bruce D."/>
            <person name="Goodwin L."/>
            <person name="Pitluck S."/>
            <person name="Mikhailova N."/>
            <person name="Pati A."/>
            <person name="Ivanova N."/>
            <person name="Mavromatis K."/>
            <person name="Chen A."/>
            <person name="Palaniappan K."/>
            <person name="Chain P."/>
            <person name="Land M."/>
            <person name="Hauser L."/>
            <person name="Chang Y.J."/>
            <person name="Jeffries C.D."/>
            <person name="Chertkov O."/>
            <person name="Brettin T."/>
            <person name="Detter J.C."/>
            <person name="Han C."/>
            <person name="Ali Z."/>
            <person name="Tindall B.J."/>
            <person name="Goker M."/>
            <person name="Bristow J."/>
            <person name="Eisen J.A."/>
            <person name="Markowitz V."/>
            <person name="Hugenholtz P."/>
            <person name="Kyrpides N.C."/>
            <person name="Klenk H.P."/>
        </authorList>
    </citation>
    <scope>NUCLEOTIDE SEQUENCE [LARGE SCALE GENOMIC DNA]</scope>
    <source>
        <strain evidence="6">DSM 44928 / JCM 14897 / NBRC 102108 / NRRL B-24433 / ID139908</strain>
    </source>
</reference>
<dbReference type="GO" id="GO:0005829">
    <property type="term" value="C:cytosol"/>
    <property type="evidence" value="ECO:0007669"/>
    <property type="project" value="TreeGrafter"/>
</dbReference>
<dbReference type="KEGG" id="cai:Caci_7008"/>
<evidence type="ECO:0000259" key="4">
    <source>
        <dbReference type="Pfam" id="PF22624"/>
    </source>
</evidence>
<dbReference type="Pfam" id="PF01648">
    <property type="entry name" value="ACPS"/>
    <property type="match status" value="1"/>
</dbReference>
<dbReference type="Proteomes" id="UP000000851">
    <property type="component" value="Chromosome"/>
</dbReference>
<dbReference type="OrthoDB" id="190168at2"/>
<evidence type="ECO:0000256" key="2">
    <source>
        <dbReference type="ARBA" id="ARBA00022679"/>
    </source>
</evidence>
<gene>
    <name evidence="5" type="ordered locus">Caci_7008</name>
</gene>
<accession>C7Q569</accession>
<dbReference type="GO" id="GO:0019878">
    <property type="term" value="P:lysine biosynthetic process via aminoadipic acid"/>
    <property type="evidence" value="ECO:0007669"/>
    <property type="project" value="TreeGrafter"/>
</dbReference>
<evidence type="ECO:0000256" key="1">
    <source>
        <dbReference type="ARBA" id="ARBA00010990"/>
    </source>
</evidence>
<keyword evidence="6" id="KW-1185">Reference proteome</keyword>
<dbReference type="eggNOG" id="COG2091">
    <property type="taxonomic scope" value="Bacteria"/>
</dbReference>
<dbReference type="InterPro" id="IPR037143">
    <property type="entry name" value="4-PPantetheinyl_Trfase_dom_sf"/>
</dbReference>
<dbReference type="EMBL" id="CP001700">
    <property type="protein sequence ID" value="ACU75838.1"/>
    <property type="molecule type" value="Genomic_DNA"/>
</dbReference>
<dbReference type="STRING" id="479433.Caci_7008"/>
<dbReference type="InterPro" id="IPR055066">
    <property type="entry name" value="AASDHPPT_N"/>
</dbReference>
<organism evidence="5 6">
    <name type="scientific">Catenulispora acidiphila (strain DSM 44928 / JCM 14897 / NBRC 102108 / NRRL B-24433 / ID139908)</name>
    <dbReference type="NCBI Taxonomy" id="479433"/>
    <lineage>
        <taxon>Bacteria</taxon>
        <taxon>Bacillati</taxon>
        <taxon>Actinomycetota</taxon>
        <taxon>Actinomycetes</taxon>
        <taxon>Catenulisporales</taxon>
        <taxon>Catenulisporaceae</taxon>
        <taxon>Catenulispora</taxon>
    </lineage>
</organism>
<name>C7Q569_CATAD</name>
<proteinExistence type="inferred from homology"/>
<feature type="domain" description="4'-phosphopantetheinyl transferase" evidence="3">
    <location>
        <begin position="107"/>
        <end position="172"/>
    </location>
</feature>
<sequence>MAVTAVRLWRAALDQDGDPHRWLSHDERARAARYASPEEGRRFAVARAVLRSVLGEACGLAPEEVVLGTEDGGRPIIVPCDEHPPPDFNLSHSGRWALIAVAPPGFRVGVDLEWDGRDVDCLAMARTMFQPAEFRRLAVLDGVARRREFFRLWTAKEAYVKADGAGVAGLRAVLVDGATARSSAPSAGFPAALPVRWFAAAPGYPAALVVSGGGSGGPSGPLVPADRFLES</sequence>
<dbReference type="GO" id="GO:0000287">
    <property type="term" value="F:magnesium ion binding"/>
    <property type="evidence" value="ECO:0007669"/>
    <property type="project" value="InterPro"/>
</dbReference>
<evidence type="ECO:0000313" key="6">
    <source>
        <dbReference type="Proteomes" id="UP000000851"/>
    </source>
</evidence>